<dbReference type="RefSeq" id="WP_141847775.1">
    <property type="nucleotide sequence ID" value="NZ_BAAAPR010000002.1"/>
</dbReference>
<proteinExistence type="predicted"/>
<keyword evidence="2" id="KW-1185">Reference proteome</keyword>
<accession>A0A542DYW1</accession>
<dbReference type="InterPro" id="IPR020323">
    <property type="entry name" value="DUF2716"/>
</dbReference>
<protein>
    <submittedName>
        <fullName evidence="1">Uncharacterized protein DUF2716</fullName>
    </submittedName>
</protein>
<comment type="caution">
    <text evidence="1">The sequence shown here is derived from an EMBL/GenBank/DDBJ whole genome shotgun (WGS) entry which is preliminary data.</text>
</comment>
<dbReference type="AlphaFoldDB" id="A0A542DYW1"/>
<dbReference type="Pfam" id="PF10898">
    <property type="entry name" value="DUF2716"/>
    <property type="match status" value="1"/>
</dbReference>
<sequence length="173" mass="18679">MQEVGESGAWREIPYDDAWWPFEARFGFRASVDAAGPPAIDEPHGAVTLDLAPVFDAGPAPFAAGSAAVDAVALRAFVDLLGQDGLEGGDGELVALDWQHPAYRWSPARHALGGGTWRVPVVPDGDYRAHVHPDQVWGTFGHPWQRTLTVWGEPLVATLGAELAAWLPVRRRA</sequence>
<dbReference type="Proteomes" id="UP000317893">
    <property type="component" value="Unassembled WGS sequence"/>
</dbReference>
<reference evidence="1 2" key="1">
    <citation type="submission" date="2019-06" db="EMBL/GenBank/DDBJ databases">
        <title>Sequencing the genomes of 1000 actinobacteria strains.</title>
        <authorList>
            <person name="Klenk H.-P."/>
        </authorList>
    </citation>
    <scope>NUCLEOTIDE SEQUENCE [LARGE SCALE GENOMIC DNA]</scope>
    <source>
        <strain evidence="1 2">DSM 18607</strain>
    </source>
</reference>
<dbReference type="EMBL" id="VFMN01000001">
    <property type="protein sequence ID" value="TQJ08236.1"/>
    <property type="molecule type" value="Genomic_DNA"/>
</dbReference>
<organism evidence="1 2">
    <name type="scientific">Lapillicoccus jejuensis</name>
    <dbReference type="NCBI Taxonomy" id="402171"/>
    <lineage>
        <taxon>Bacteria</taxon>
        <taxon>Bacillati</taxon>
        <taxon>Actinomycetota</taxon>
        <taxon>Actinomycetes</taxon>
        <taxon>Micrococcales</taxon>
        <taxon>Intrasporangiaceae</taxon>
        <taxon>Lapillicoccus</taxon>
    </lineage>
</organism>
<evidence type="ECO:0000313" key="1">
    <source>
        <dbReference type="EMBL" id="TQJ08236.1"/>
    </source>
</evidence>
<evidence type="ECO:0000313" key="2">
    <source>
        <dbReference type="Proteomes" id="UP000317893"/>
    </source>
</evidence>
<gene>
    <name evidence="1" type="ORF">FB458_1320</name>
</gene>
<name>A0A542DYW1_9MICO</name>
<dbReference type="OrthoDB" id="80999at2"/>